<dbReference type="RefSeq" id="WP_110758054.1">
    <property type="nucleotide sequence ID" value="NZ_PRLG01000015.1"/>
</dbReference>
<keyword evidence="4" id="KW-0233">DNA recombination</keyword>
<accession>A0A2W0CCP0</accession>
<dbReference type="InterPro" id="IPR047653">
    <property type="entry name" value="Tn3-like_transpos"/>
</dbReference>
<evidence type="ECO:0000259" key="5">
    <source>
        <dbReference type="Pfam" id="PF01526"/>
    </source>
</evidence>
<dbReference type="GO" id="GO:0003677">
    <property type="term" value="F:DNA binding"/>
    <property type="evidence" value="ECO:0007669"/>
    <property type="project" value="UniProtKB-KW"/>
</dbReference>
<dbReference type="NCBIfam" id="NF033527">
    <property type="entry name" value="transpos_Tn3"/>
    <property type="match status" value="1"/>
</dbReference>
<comment type="similarity">
    <text evidence="1">Belongs to the transposase 7 family.</text>
</comment>
<feature type="domain" description="Tn3 transposase DDE" evidence="5">
    <location>
        <begin position="581"/>
        <end position="967"/>
    </location>
</feature>
<evidence type="ECO:0000256" key="1">
    <source>
        <dbReference type="ARBA" id="ARBA00009402"/>
    </source>
</evidence>
<dbReference type="Proteomes" id="UP000247459">
    <property type="component" value="Unassembled WGS sequence"/>
</dbReference>
<dbReference type="EMBL" id="PRLG01000015">
    <property type="protein sequence ID" value="PYY29774.1"/>
    <property type="molecule type" value="Genomic_DNA"/>
</dbReference>
<dbReference type="GO" id="GO:0004803">
    <property type="term" value="F:transposase activity"/>
    <property type="evidence" value="ECO:0007669"/>
    <property type="project" value="InterPro"/>
</dbReference>
<dbReference type="Pfam" id="PF01526">
    <property type="entry name" value="DDE_Tnp_Tn3"/>
    <property type="match status" value="1"/>
</dbReference>
<dbReference type="AlphaFoldDB" id="A0A2W0CCP0"/>
<evidence type="ECO:0000256" key="4">
    <source>
        <dbReference type="ARBA" id="ARBA00023172"/>
    </source>
</evidence>
<evidence type="ECO:0000256" key="3">
    <source>
        <dbReference type="ARBA" id="ARBA00023125"/>
    </source>
</evidence>
<evidence type="ECO:0000313" key="7">
    <source>
        <dbReference type="EMBL" id="PYY29774.1"/>
    </source>
</evidence>
<reference evidence="7 8" key="1">
    <citation type="submission" date="2018-01" db="EMBL/GenBank/DDBJ databases">
        <title>Genome sequence of the PGP bacterium Paenibacillus illinoisensis E3.</title>
        <authorList>
            <person name="Rolli E."/>
            <person name="Marasco R."/>
            <person name="Bessem C."/>
            <person name="Michoud G."/>
            <person name="Gaiarsa S."/>
            <person name="Borin S."/>
            <person name="Daffonchio D."/>
        </authorList>
    </citation>
    <scope>NUCLEOTIDE SEQUENCE [LARGE SCALE GENOMIC DNA]</scope>
    <source>
        <strain evidence="7 8">E3</strain>
    </source>
</reference>
<name>A0A2W0CCP0_9BACL</name>
<protein>
    <submittedName>
        <fullName evidence="7">Transposase</fullName>
    </submittedName>
</protein>
<dbReference type="OrthoDB" id="3538665at2"/>
<dbReference type="GO" id="GO:0006313">
    <property type="term" value="P:DNA transposition"/>
    <property type="evidence" value="ECO:0007669"/>
    <property type="project" value="InterPro"/>
</dbReference>
<evidence type="ECO:0000256" key="2">
    <source>
        <dbReference type="ARBA" id="ARBA00022578"/>
    </source>
</evidence>
<gene>
    <name evidence="7" type="ORF">PIL02S_01974</name>
</gene>
<keyword evidence="3" id="KW-0238">DNA-binding</keyword>
<proteinExistence type="inferred from homology"/>
<evidence type="ECO:0000259" key="6">
    <source>
        <dbReference type="Pfam" id="PF13700"/>
    </source>
</evidence>
<organism evidence="7 8">
    <name type="scientific">Paenibacillus illinoisensis</name>
    <dbReference type="NCBI Taxonomy" id="59845"/>
    <lineage>
        <taxon>Bacteria</taxon>
        <taxon>Bacillati</taxon>
        <taxon>Bacillota</taxon>
        <taxon>Bacilli</taxon>
        <taxon>Bacillales</taxon>
        <taxon>Paenibacillaceae</taxon>
        <taxon>Paenibacillus</taxon>
    </lineage>
</organism>
<comment type="caution">
    <text evidence="7">The sequence shown here is derived from an EMBL/GenBank/DDBJ whole genome shotgun (WGS) entry which is preliminary data.</text>
</comment>
<keyword evidence="2" id="KW-0815">Transposition</keyword>
<dbReference type="InterPro" id="IPR002513">
    <property type="entry name" value="Tn3_Tnp_DDE_dom"/>
</dbReference>
<dbReference type="Pfam" id="PF13700">
    <property type="entry name" value="DUF4158"/>
    <property type="match status" value="1"/>
</dbReference>
<feature type="domain" description="DUF4158" evidence="6">
    <location>
        <begin position="8"/>
        <end position="172"/>
    </location>
</feature>
<dbReference type="InterPro" id="IPR025296">
    <property type="entry name" value="DUF4158"/>
</dbReference>
<sequence>MYLRARELLTPDQRKDFLTIPSTLSNWELAYYYTLTQDDIEIIKRRRRDHNRLGFAIQICLFRYPGWSISDIKNILDKVLNYVAKQLQVNASEFKLYSEREQTKHEHMEEIRKHYGFSNFSTQSYRIISQALLPHAIENGNALFLIRMTLDGMRKRKIILPAMTTIERLVWETRRRAEEKVYNSLYKPLSQWQKQQLEKLIDTLSDKSKTKLGWLREIPGQSSPDAFLKVIERLEYVRLLNLSIGAENIHSNRLLQLARLGARYEPHSFRRFNENKRYAILVAHLLTLSQDLIDQAIEIHDRQIMILQSKGRKAQEELQKQNGKSINEKVLHFADIGEALVKARNEGLDPFEVLEKIMPWEKIVDSIEEAKRLARPMDYDYLDLLVTRFSYLRKYTPVLLSKLEFHTTQAAEPLLRALNVLREMNNNKKRHIPEGAPLDFVPKRWQKHVYDEDGNINRKYYELAALTELKNHIRSGDIWVVGSRLHKDFEEYLVSKDNWDETKNTGNRLAVGMSAQEYIIERNAALNERLDYILENIDSLEGISIDKSRIRLDRLEKDTPEEAKSLSQTLYNMLPRVKLTDLLIEVSNWTGFDKHLAHASSNRPPKGEEKSNVMAAIMAMGTNIGLTKMAEATPRITYHQLANAAQWRLHEDSLSKAQATLVNFQHHLSLSKYWGDGSTTSSDGMRVQVGVSSLHADANPHYGTGKGTTIYRFTSDQFSSFYTKVINTNARDAVHVIVGLLHHESELSIEEHYTDTAGYTDQVFGLSHILGFRFAPRMRDLSDSKLYVMDKSNEYSKIENILRGKINIKVIQDNYDDVLRLAHSIREGKVSASLILGKLGSYSRQNKMATALREMGRIEKTIFILDYISNKTLRRRIQRGLNKGEAMNGLARALFFGKRGELRERGLQDQLQRASALNILINAITVWNTVYLTETTTILKEKGLLKEELLPHISPLGWEHINLLGEYSFDLKKVPKSNELRPLKI</sequence>
<evidence type="ECO:0000313" key="8">
    <source>
        <dbReference type="Proteomes" id="UP000247459"/>
    </source>
</evidence>